<feature type="transmembrane region" description="Helical" evidence="1">
    <location>
        <begin position="343"/>
        <end position="361"/>
    </location>
</feature>
<feature type="transmembrane region" description="Helical" evidence="1">
    <location>
        <begin position="207"/>
        <end position="225"/>
    </location>
</feature>
<evidence type="ECO:0000256" key="1">
    <source>
        <dbReference type="SAM" id="Phobius"/>
    </source>
</evidence>
<organism evidence="2 3">
    <name type="scientific">Heterodera trifolii</name>
    <dbReference type="NCBI Taxonomy" id="157864"/>
    <lineage>
        <taxon>Eukaryota</taxon>
        <taxon>Metazoa</taxon>
        <taxon>Ecdysozoa</taxon>
        <taxon>Nematoda</taxon>
        <taxon>Chromadorea</taxon>
        <taxon>Rhabditida</taxon>
        <taxon>Tylenchina</taxon>
        <taxon>Tylenchomorpha</taxon>
        <taxon>Tylenchoidea</taxon>
        <taxon>Heteroderidae</taxon>
        <taxon>Heteroderinae</taxon>
        <taxon>Heterodera</taxon>
    </lineage>
</organism>
<feature type="transmembrane region" description="Helical" evidence="1">
    <location>
        <begin position="123"/>
        <end position="142"/>
    </location>
</feature>
<keyword evidence="1" id="KW-1133">Transmembrane helix</keyword>
<evidence type="ECO:0000313" key="2">
    <source>
        <dbReference type="EMBL" id="KAL3095641.1"/>
    </source>
</evidence>
<feature type="transmembrane region" description="Helical" evidence="1">
    <location>
        <begin position="431"/>
        <end position="451"/>
    </location>
</feature>
<gene>
    <name evidence="2" type="ORF">niasHT_029144</name>
</gene>
<keyword evidence="1" id="KW-0472">Membrane</keyword>
<keyword evidence="1" id="KW-0812">Transmembrane</keyword>
<evidence type="ECO:0000313" key="3">
    <source>
        <dbReference type="Proteomes" id="UP001620626"/>
    </source>
</evidence>
<sequence>MVVNHFKPHQNVKNGQNFRVHYQRTAAAPPPIASIEELENELLLVPADVNWGQQQQLEDQLSADANKNEADSYAVEEMSILENQLNNNHDKFTSIIFGRFATLACPFMPAASMAPRQKCFAKTLLFGISSILFTVRAIWYIKLLGTSPNLSLDWAHNSLQLSISLNALGILYWFRTGGADYFNDFCTILSKTIGQNRVPTISTCSKICAYILAFICMFTCSIWAFRQVLQIEMDKNVHANSNGSSSYVEQHLSEMKLISKEFISLFDALVALYAGFICSIALCLFYLSFQSVLAEWVKFQTVQFKDAIETGRISDSNFLTELSNAIYPLLRFAHFTSNKLEQLGMNIFMTAIFCSISASFISSGGGGGPKNEPINWHLFNVVNSINNGAWGIFSLILLINVIKGPYDVHSKLISLTKTIITRISGTRIHRIGSQLFNLIFVAQMVFVYLLVSGSKCGQQPH</sequence>
<feature type="transmembrane region" description="Helical" evidence="1">
    <location>
        <begin position="154"/>
        <end position="174"/>
    </location>
</feature>
<comment type="caution">
    <text evidence="2">The sequence shown here is derived from an EMBL/GenBank/DDBJ whole genome shotgun (WGS) entry which is preliminary data.</text>
</comment>
<feature type="transmembrane region" description="Helical" evidence="1">
    <location>
        <begin position="262"/>
        <end position="289"/>
    </location>
</feature>
<dbReference type="Proteomes" id="UP001620626">
    <property type="component" value="Unassembled WGS sequence"/>
</dbReference>
<proteinExistence type="predicted"/>
<name>A0ABD2JYD0_9BILA</name>
<evidence type="ECO:0008006" key="4">
    <source>
        <dbReference type="Google" id="ProtNLM"/>
    </source>
</evidence>
<keyword evidence="3" id="KW-1185">Reference proteome</keyword>
<dbReference type="AlphaFoldDB" id="A0ABD2JYD0"/>
<reference evidence="2 3" key="1">
    <citation type="submission" date="2024-10" db="EMBL/GenBank/DDBJ databases">
        <authorList>
            <person name="Kim D."/>
        </authorList>
    </citation>
    <scope>NUCLEOTIDE SEQUENCE [LARGE SCALE GENOMIC DNA]</scope>
    <source>
        <strain evidence="2">BH-2024</strain>
    </source>
</reference>
<protein>
    <recommendedName>
        <fullName evidence="4">Gustatory receptor</fullName>
    </recommendedName>
</protein>
<dbReference type="EMBL" id="JBICBT010000878">
    <property type="protein sequence ID" value="KAL3095641.1"/>
    <property type="molecule type" value="Genomic_DNA"/>
</dbReference>
<accession>A0ABD2JYD0</accession>
<feature type="transmembrane region" description="Helical" evidence="1">
    <location>
        <begin position="381"/>
        <end position="402"/>
    </location>
</feature>